<dbReference type="PROSITE" id="PS51257">
    <property type="entry name" value="PROKAR_LIPOPROTEIN"/>
    <property type="match status" value="1"/>
</dbReference>
<dbReference type="SUPFAM" id="SSF63817">
    <property type="entry name" value="Sortase"/>
    <property type="match status" value="1"/>
</dbReference>
<dbReference type="Proteomes" id="UP000199622">
    <property type="component" value="Unassembled WGS sequence"/>
</dbReference>
<dbReference type="Pfam" id="PF04203">
    <property type="entry name" value="Sortase"/>
    <property type="match status" value="1"/>
</dbReference>
<dbReference type="STRING" id="208445.SAMN04489727_1533"/>
<evidence type="ECO:0000313" key="4">
    <source>
        <dbReference type="EMBL" id="SEB41383.1"/>
    </source>
</evidence>
<feature type="region of interest" description="Disordered" evidence="2">
    <location>
        <begin position="29"/>
        <end position="51"/>
    </location>
</feature>
<dbReference type="Gene3D" id="2.40.260.10">
    <property type="entry name" value="Sortase"/>
    <property type="match status" value="1"/>
</dbReference>
<dbReference type="OrthoDB" id="525039at2"/>
<sequence>MTTQFRRGGRVLAAVLALSFALTACGPSGPEAAPGPSSSAPAPPPVTKPFAGLRPTQLNIPKIGAQSSLVSVLPKADGGISVPSVHTPMQAAWYKMSPVPGETGPAVVLGHVDGDKKPGIFFKLKELVPGDEVDVDRSDGKKLKFVVERVEQVPKETFPRDAVYGNSDKPQLRLITCGGAFDHAEHSYKDNVIVYAKLADA</sequence>
<feature type="compositionally biased region" description="Low complexity" evidence="2">
    <location>
        <begin position="29"/>
        <end position="40"/>
    </location>
</feature>
<gene>
    <name evidence="4" type="ORF">SAMN04489727_1533</name>
</gene>
<proteinExistence type="predicted"/>
<accession>A0A1H4J559</accession>
<reference evidence="5" key="1">
    <citation type="submission" date="2016-10" db="EMBL/GenBank/DDBJ databases">
        <authorList>
            <person name="Varghese N."/>
            <person name="Submissions S."/>
        </authorList>
    </citation>
    <scope>NUCLEOTIDE SEQUENCE [LARGE SCALE GENOMIC DNA]</scope>
    <source>
        <strain evidence="5">DSM 44544</strain>
    </source>
</reference>
<keyword evidence="1" id="KW-0378">Hydrolase</keyword>
<dbReference type="NCBIfam" id="NF033748">
    <property type="entry name" value="class_F_sortase"/>
    <property type="match status" value="1"/>
</dbReference>
<evidence type="ECO:0000313" key="5">
    <source>
        <dbReference type="Proteomes" id="UP000199622"/>
    </source>
</evidence>
<dbReference type="InterPro" id="IPR042001">
    <property type="entry name" value="Sortase_F"/>
</dbReference>
<dbReference type="RefSeq" id="WP_091305112.1">
    <property type="nucleotide sequence ID" value="NZ_FNSO01000003.1"/>
</dbReference>
<feature type="signal peptide" evidence="3">
    <location>
        <begin position="1"/>
        <end position="24"/>
    </location>
</feature>
<feature type="chain" id="PRO_5038972013" evidence="3">
    <location>
        <begin position="25"/>
        <end position="201"/>
    </location>
</feature>
<dbReference type="InterPro" id="IPR023365">
    <property type="entry name" value="Sortase_dom-sf"/>
</dbReference>
<evidence type="ECO:0000256" key="1">
    <source>
        <dbReference type="ARBA" id="ARBA00022801"/>
    </source>
</evidence>
<keyword evidence="3" id="KW-0732">Signal</keyword>
<protein>
    <submittedName>
        <fullName evidence="4">Sortase family protein</fullName>
    </submittedName>
</protein>
<organism evidence="4 5">
    <name type="scientific">Amycolatopsis tolypomycina</name>
    <dbReference type="NCBI Taxonomy" id="208445"/>
    <lineage>
        <taxon>Bacteria</taxon>
        <taxon>Bacillati</taxon>
        <taxon>Actinomycetota</taxon>
        <taxon>Actinomycetes</taxon>
        <taxon>Pseudonocardiales</taxon>
        <taxon>Pseudonocardiaceae</taxon>
        <taxon>Amycolatopsis</taxon>
    </lineage>
</organism>
<name>A0A1H4J559_9PSEU</name>
<keyword evidence="5" id="KW-1185">Reference proteome</keyword>
<dbReference type="AlphaFoldDB" id="A0A1H4J559"/>
<dbReference type="EMBL" id="FNSO01000003">
    <property type="protein sequence ID" value="SEB41383.1"/>
    <property type="molecule type" value="Genomic_DNA"/>
</dbReference>
<evidence type="ECO:0000256" key="2">
    <source>
        <dbReference type="SAM" id="MobiDB-lite"/>
    </source>
</evidence>
<evidence type="ECO:0000256" key="3">
    <source>
        <dbReference type="SAM" id="SignalP"/>
    </source>
</evidence>
<dbReference type="InterPro" id="IPR005754">
    <property type="entry name" value="Sortase"/>
</dbReference>
<dbReference type="GO" id="GO:0016787">
    <property type="term" value="F:hydrolase activity"/>
    <property type="evidence" value="ECO:0007669"/>
    <property type="project" value="UniProtKB-KW"/>
</dbReference>
<dbReference type="CDD" id="cd05829">
    <property type="entry name" value="Sortase_F"/>
    <property type="match status" value="1"/>
</dbReference>